<organism evidence="4 5">
    <name type="scientific">Streptomyces vulcanius</name>
    <dbReference type="NCBI Taxonomy" id="1441876"/>
    <lineage>
        <taxon>Bacteria</taxon>
        <taxon>Bacillati</taxon>
        <taxon>Actinomycetota</taxon>
        <taxon>Actinomycetes</taxon>
        <taxon>Kitasatosporales</taxon>
        <taxon>Streptomycetaceae</taxon>
        <taxon>Streptomyces</taxon>
    </lineage>
</organism>
<dbReference type="Pfam" id="PF05048">
    <property type="entry name" value="NosD"/>
    <property type="match status" value="1"/>
</dbReference>
<evidence type="ECO:0000313" key="5">
    <source>
        <dbReference type="Proteomes" id="UP001595839"/>
    </source>
</evidence>
<dbReference type="InterPro" id="IPR007742">
    <property type="entry name" value="NosD_dom"/>
</dbReference>
<evidence type="ECO:0000256" key="1">
    <source>
        <dbReference type="ARBA" id="ARBA00022737"/>
    </source>
</evidence>
<dbReference type="RefSeq" id="WP_381165953.1">
    <property type="nucleotide sequence ID" value="NZ_JBHSFK010000001.1"/>
</dbReference>
<sequence>MSKTFLSVATAIVVAAGAVATAGTAHAATVRTVGPGESIQAAVDAAQPGDTIQLAAATYQESVQVEKDNITIKGAGSGTGGTVLKPPATFPTNHCGAHQAAICFRGTVDGTDGPTSHATGFVTGGRVTGVRIDGFQVGISLSATDGTEAYGNTILNSTSYGVTDTVSKNSTISANVISDVARAGVYVGNYNIPASHTVVTGNKVTRSAYGISSYDSSGVDVTRNAVTGSCSGFFSFSDSYRVPGGELLDVADNAFSANNADCPGQYGFPQAVQGSGVILVGATHATVRRNAISDNVGPDPLSGGIVVVSSHSFDPTDATEEGNISVTSNALRDNGPDDIVWDGAGSGIAFSRNACGTSSPSGLCS</sequence>
<gene>
    <name evidence="4" type="ORF">ACFPIH_00335</name>
</gene>
<feature type="signal peptide" evidence="2">
    <location>
        <begin position="1"/>
        <end position="27"/>
    </location>
</feature>
<dbReference type="InterPro" id="IPR012334">
    <property type="entry name" value="Pectin_lyas_fold"/>
</dbReference>
<proteinExistence type="predicted"/>
<dbReference type="InterPro" id="IPR011050">
    <property type="entry name" value="Pectin_lyase_fold/virulence"/>
</dbReference>
<dbReference type="PANTHER" id="PTHR22990">
    <property type="entry name" value="F-BOX ONLY PROTEIN"/>
    <property type="match status" value="1"/>
</dbReference>
<feature type="chain" id="PRO_5046713352" evidence="2">
    <location>
        <begin position="28"/>
        <end position="365"/>
    </location>
</feature>
<dbReference type="InterPro" id="IPR051550">
    <property type="entry name" value="SCF-Subunits/Alg-Epimerases"/>
</dbReference>
<dbReference type="PANTHER" id="PTHR22990:SF15">
    <property type="entry name" value="F-BOX ONLY PROTEIN 10"/>
    <property type="match status" value="1"/>
</dbReference>
<dbReference type="EMBL" id="JBHSFK010000001">
    <property type="protein sequence ID" value="MFC4497974.1"/>
    <property type="molecule type" value="Genomic_DNA"/>
</dbReference>
<name>A0ABV9AE31_9ACTN</name>
<feature type="domain" description="Periplasmic copper-binding protein NosD beta helix" evidence="3">
    <location>
        <begin position="124"/>
        <end position="259"/>
    </location>
</feature>
<dbReference type="Gene3D" id="2.160.20.10">
    <property type="entry name" value="Single-stranded right-handed beta-helix, Pectin lyase-like"/>
    <property type="match status" value="1"/>
</dbReference>
<comment type="caution">
    <text evidence="4">The sequence shown here is derived from an EMBL/GenBank/DDBJ whole genome shotgun (WGS) entry which is preliminary data.</text>
</comment>
<evidence type="ECO:0000259" key="3">
    <source>
        <dbReference type="Pfam" id="PF05048"/>
    </source>
</evidence>
<dbReference type="Proteomes" id="UP001595839">
    <property type="component" value="Unassembled WGS sequence"/>
</dbReference>
<keyword evidence="2" id="KW-0732">Signal</keyword>
<accession>A0ABV9AE31</accession>
<evidence type="ECO:0000313" key="4">
    <source>
        <dbReference type="EMBL" id="MFC4497974.1"/>
    </source>
</evidence>
<keyword evidence="5" id="KW-1185">Reference proteome</keyword>
<protein>
    <submittedName>
        <fullName evidence="4">Nitrous oxide reductase family maturation protein NosD</fullName>
    </submittedName>
</protein>
<dbReference type="SUPFAM" id="SSF51126">
    <property type="entry name" value="Pectin lyase-like"/>
    <property type="match status" value="1"/>
</dbReference>
<keyword evidence="1" id="KW-0677">Repeat</keyword>
<dbReference type="InterPro" id="IPR006626">
    <property type="entry name" value="PbH1"/>
</dbReference>
<reference evidence="5" key="1">
    <citation type="journal article" date="2019" name="Int. J. Syst. Evol. Microbiol.">
        <title>The Global Catalogue of Microorganisms (GCM) 10K type strain sequencing project: providing services to taxonomists for standard genome sequencing and annotation.</title>
        <authorList>
            <consortium name="The Broad Institute Genomics Platform"/>
            <consortium name="The Broad Institute Genome Sequencing Center for Infectious Disease"/>
            <person name="Wu L."/>
            <person name="Ma J."/>
        </authorList>
    </citation>
    <scope>NUCLEOTIDE SEQUENCE [LARGE SCALE GENOMIC DNA]</scope>
    <source>
        <strain evidence="5">CGMCC 4.7177</strain>
    </source>
</reference>
<dbReference type="SMART" id="SM00710">
    <property type="entry name" value="PbH1"/>
    <property type="match status" value="7"/>
</dbReference>
<evidence type="ECO:0000256" key="2">
    <source>
        <dbReference type="SAM" id="SignalP"/>
    </source>
</evidence>